<dbReference type="InterPro" id="IPR049242">
    <property type="entry name" value="DUF6877"/>
</dbReference>
<dbReference type="Proteomes" id="UP000411588">
    <property type="component" value="Unassembled WGS sequence"/>
</dbReference>
<dbReference type="EMBL" id="CAADAN010000035">
    <property type="protein sequence ID" value="VFD36767.1"/>
    <property type="molecule type" value="Genomic_DNA"/>
</dbReference>
<sequence length="68" mass="8038">MKNTGNKVEINNIRELNDALNKYDIPFGILSDVDRRICDWMATGGNEDDAYIKQQYRYVENFINRFCD</sequence>
<evidence type="ECO:0000259" key="1">
    <source>
        <dbReference type="Pfam" id="PF21793"/>
    </source>
</evidence>
<evidence type="ECO:0000313" key="2">
    <source>
        <dbReference type="EMBL" id="VFD36767.1"/>
    </source>
</evidence>
<proteinExistence type="predicted"/>
<comment type="caution">
    <text evidence="2">The sequence shown here is derived from an EMBL/GenBank/DDBJ whole genome shotgun (WGS) entry which is preliminary data.</text>
</comment>
<evidence type="ECO:0000313" key="3">
    <source>
        <dbReference type="Proteomes" id="UP000411588"/>
    </source>
</evidence>
<gene>
    <name evidence="2" type="ORF">SAMEA1402399_04181</name>
</gene>
<reference evidence="2 3" key="1">
    <citation type="submission" date="2019-02" db="EMBL/GenBank/DDBJ databases">
        <authorList>
            <consortium name="Pathogen Informatics"/>
        </authorList>
    </citation>
    <scope>NUCLEOTIDE SEQUENCE [LARGE SCALE GENOMIC DNA]</scope>
    <source>
        <strain evidence="3">clo34</strain>
    </source>
</reference>
<organism evidence="2 3">
    <name type="scientific">Clostridioides difficile</name>
    <name type="common">Peptoclostridium difficile</name>
    <dbReference type="NCBI Taxonomy" id="1496"/>
    <lineage>
        <taxon>Bacteria</taxon>
        <taxon>Bacillati</taxon>
        <taxon>Bacillota</taxon>
        <taxon>Clostridia</taxon>
        <taxon>Peptostreptococcales</taxon>
        <taxon>Peptostreptococcaceae</taxon>
        <taxon>Clostridioides</taxon>
    </lineage>
</organism>
<protein>
    <recommendedName>
        <fullName evidence="1">DUF6877 domain-containing protein</fullName>
    </recommendedName>
</protein>
<dbReference type="RefSeq" id="WP_009894725.1">
    <property type="nucleotide sequence ID" value="NZ_CAADAJ010000002.1"/>
</dbReference>
<feature type="domain" description="DUF6877" evidence="1">
    <location>
        <begin position="15"/>
        <end position="64"/>
    </location>
</feature>
<name>A0AB74QHY4_CLODI</name>
<dbReference type="AlphaFoldDB" id="A0AB74QHY4"/>
<dbReference type="Pfam" id="PF21793">
    <property type="entry name" value="DUF6877"/>
    <property type="match status" value="1"/>
</dbReference>
<accession>A0AB74QHY4</accession>